<feature type="transmembrane region" description="Helical" evidence="6">
    <location>
        <begin position="450"/>
        <end position="470"/>
    </location>
</feature>
<dbReference type="eggNOG" id="COG2333">
    <property type="taxonomic scope" value="Bacteria"/>
</dbReference>
<dbReference type="GO" id="GO:0005886">
    <property type="term" value="C:plasma membrane"/>
    <property type="evidence" value="ECO:0007669"/>
    <property type="project" value="UniProtKB-SubCell"/>
</dbReference>
<feature type="transmembrane region" description="Helical" evidence="6">
    <location>
        <begin position="195"/>
        <end position="217"/>
    </location>
</feature>
<keyword evidence="2" id="KW-1003">Cell membrane</keyword>
<evidence type="ECO:0000256" key="6">
    <source>
        <dbReference type="SAM" id="Phobius"/>
    </source>
</evidence>
<keyword evidence="5 6" id="KW-0472">Membrane</keyword>
<dbReference type="CDD" id="cd07731">
    <property type="entry name" value="ComA-like_MBL-fold"/>
    <property type="match status" value="1"/>
</dbReference>
<evidence type="ECO:0000259" key="7">
    <source>
        <dbReference type="SMART" id="SM00849"/>
    </source>
</evidence>
<feature type="transmembrane region" description="Helical" evidence="6">
    <location>
        <begin position="349"/>
        <end position="371"/>
    </location>
</feature>
<feature type="transmembrane region" description="Helical" evidence="6">
    <location>
        <begin position="500"/>
        <end position="520"/>
    </location>
</feature>
<feature type="transmembrane region" description="Helical" evidence="6">
    <location>
        <begin position="383"/>
        <end position="407"/>
    </location>
</feature>
<gene>
    <name evidence="8" type="ORF">SAMN04487884_10610</name>
</gene>
<dbReference type="OrthoDB" id="9761531at2"/>
<dbReference type="SMART" id="SM00849">
    <property type="entry name" value="Lactamase_B"/>
    <property type="match status" value="1"/>
</dbReference>
<feature type="transmembrane region" description="Helical" evidence="6">
    <location>
        <begin position="419"/>
        <end position="438"/>
    </location>
</feature>
<evidence type="ECO:0000256" key="2">
    <source>
        <dbReference type="ARBA" id="ARBA00022475"/>
    </source>
</evidence>
<evidence type="ECO:0000256" key="5">
    <source>
        <dbReference type="ARBA" id="ARBA00023136"/>
    </source>
</evidence>
<dbReference type="InterPro" id="IPR001279">
    <property type="entry name" value="Metallo-B-lactamas"/>
</dbReference>
<dbReference type="Pfam" id="PF03772">
    <property type="entry name" value="Competence"/>
    <property type="match status" value="1"/>
</dbReference>
<organism evidence="8 9">
    <name type="scientific">Butyrivibrio fibrisolvens</name>
    <dbReference type="NCBI Taxonomy" id="831"/>
    <lineage>
        <taxon>Bacteria</taxon>
        <taxon>Bacillati</taxon>
        <taxon>Bacillota</taxon>
        <taxon>Clostridia</taxon>
        <taxon>Lachnospirales</taxon>
        <taxon>Lachnospiraceae</taxon>
        <taxon>Butyrivibrio</taxon>
    </lineage>
</organism>
<feature type="transmembrane region" description="Helical" evidence="6">
    <location>
        <begin position="295"/>
        <end position="316"/>
    </location>
</feature>
<feature type="transmembrane region" description="Helical" evidence="6">
    <location>
        <begin position="224"/>
        <end position="241"/>
    </location>
</feature>
<dbReference type="InterPro" id="IPR004477">
    <property type="entry name" value="ComEC_N"/>
</dbReference>
<dbReference type="Pfam" id="PF00753">
    <property type="entry name" value="Lactamase_B"/>
    <property type="match status" value="1"/>
</dbReference>
<dbReference type="AlphaFoldDB" id="A0A1H9PGU0"/>
<dbReference type="InterPro" id="IPR036866">
    <property type="entry name" value="RibonucZ/Hydroxyglut_hydro"/>
</dbReference>
<dbReference type="PANTHER" id="PTHR30619">
    <property type="entry name" value="DNA INTERNALIZATION/COMPETENCE PROTEIN COMEC/REC2"/>
    <property type="match status" value="1"/>
</dbReference>
<evidence type="ECO:0000256" key="3">
    <source>
        <dbReference type="ARBA" id="ARBA00022692"/>
    </source>
</evidence>
<dbReference type="SUPFAM" id="SSF56281">
    <property type="entry name" value="Metallo-hydrolase/oxidoreductase"/>
    <property type="match status" value="1"/>
</dbReference>
<evidence type="ECO:0000313" key="8">
    <source>
        <dbReference type="EMBL" id="SER46773.1"/>
    </source>
</evidence>
<dbReference type="EMBL" id="FOGJ01000006">
    <property type="protein sequence ID" value="SER46773.1"/>
    <property type="molecule type" value="Genomic_DNA"/>
</dbReference>
<feature type="transmembrane region" description="Helical" evidence="6">
    <location>
        <begin position="247"/>
        <end position="264"/>
    </location>
</feature>
<evidence type="ECO:0000313" key="9">
    <source>
        <dbReference type="Proteomes" id="UP000182584"/>
    </source>
</evidence>
<keyword evidence="3 6" id="KW-0812">Transmembrane</keyword>
<keyword evidence="4 6" id="KW-1133">Transmembrane helix</keyword>
<feature type="transmembrane region" description="Helical" evidence="6">
    <location>
        <begin position="7"/>
        <end position="24"/>
    </location>
</feature>
<sequence length="799" mass="89758">MFRRPLCLVTMAFVAAVFIFLLVYPPDYSDLGYENGEYITISGKVTSKETGTDFDDNQVQVLYIEDSEKEDTIVKVYLASSYQDIYDNIPQIGEQITVQGEYYAFSRASNPGEFDSRTYYKILKIEYQLREGIVKYNNNDPDRFKESLYRMREHLKKIIDDTFEDEDASVMKAMLLGDRTSMDEDIKGLYQGAGIIHILSISGLHISILGMGLYNLLRRLRLRIIPAALISIAMMMSYGIMCGMGTSAIRAIIMFCIHMLAIVLGRTYDMLTGLSVAAMLLIFEQPLYIYHSGFLMSFGAVIAIGLVLPTLSQGITPRDADYTKRMDKLIRNSENRTVRDYIMIAREKIVEGVLSIVRASLSVSAVILPVQMNTYYTFPVYSVFLNILVLPFMTILLGLGIAVLTLGSVCTGIAMFPGFMCHIILTMYKGICIGSRYLPANTWYAGHADAWQVVIYYILLIVFIISHKYIREYIKRKLDPEDSGKNGVAEKRPEKQKRIIYPYLVYLIPVIAVWILAIRIRPDLRLSFLHVGQGDGIVIEMENMTYLVDGGSTSRSNVGKYILTPYLKYEGIGYIDACIITHEDKDHISGVLELLEAMPAGGIRIGSLVLPDCDTRCRESGYEQLEEAAIKAGVPVSYIKRGDQLRTGSSDITITCIGPPEGMYTDGANAHSTILYIEHKNFSSLLTGDVEEEGLRSLNEFMSQNSSEFSDLTLLKVPHHGSRYTTDEEFLDILDPLCSVISAGRNNMYGHPHEQVLERLEASGCKYFITYEQGAITVDSDGRGDTLKLKSFLANNGLW</sequence>
<accession>A0A1H9PGU0</accession>
<dbReference type="NCBIfam" id="TIGR00360">
    <property type="entry name" value="ComEC_N-term"/>
    <property type="match status" value="1"/>
</dbReference>
<dbReference type="Pfam" id="PF13567">
    <property type="entry name" value="DUF4131"/>
    <property type="match status" value="1"/>
</dbReference>
<name>A0A1H9PGU0_BUTFI</name>
<protein>
    <submittedName>
        <fullName evidence="8">Competence protein ComEC</fullName>
    </submittedName>
</protein>
<proteinExistence type="predicted"/>
<evidence type="ECO:0000256" key="4">
    <source>
        <dbReference type="ARBA" id="ARBA00022989"/>
    </source>
</evidence>
<dbReference type="RefSeq" id="WP_081356972.1">
    <property type="nucleotide sequence ID" value="NZ_FOGJ01000006.1"/>
</dbReference>
<evidence type="ECO:0000256" key="1">
    <source>
        <dbReference type="ARBA" id="ARBA00004651"/>
    </source>
</evidence>
<dbReference type="InterPro" id="IPR025405">
    <property type="entry name" value="DUF4131"/>
</dbReference>
<dbReference type="PANTHER" id="PTHR30619:SF1">
    <property type="entry name" value="RECOMBINATION PROTEIN 2"/>
    <property type="match status" value="1"/>
</dbReference>
<feature type="transmembrane region" description="Helical" evidence="6">
    <location>
        <begin position="271"/>
        <end position="289"/>
    </location>
</feature>
<reference evidence="8 9" key="1">
    <citation type="submission" date="2016-10" db="EMBL/GenBank/DDBJ databases">
        <authorList>
            <person name="de Groot N.N."/>
        </authorList>
    </citation>
    <scope>NUCLEOTIDE SEQUENCE [LARGE SCALE GENOMIC DNA]</scope>
    <source>
        <strain evidence="8 9">AR40</strain>
    </source>
</reference>
<feature type="domain" description="Metallo-beta-lactamase" evidence="7">
    <location>
        <begin position="533"/>
        <end position="745"/>
    </location>
</feature>
<dbReference type="InterPro" id="IPR035681">
    <property type="entry name" value="ComA-like_MBL"/>
</dbReference>
<comment type="subcellular location">
    <subcellularLocation>
        <location evidence="1">Cell membrane</location>
        <topology evidence="1">Multi-pass membrane protein</topology>
    </subcellularLocation>
</comment>
<dbReference type="eggNOG" id="COG0658">
    <property type="taxonomic scope" value="Bacteria"/>
</dbReference>
<dbReference type="Gene3D" id="3.60.15.10">
    <property type="entry name" value="Ribonuclease Z/Hydroxyacylglutathione hydrolase-like"/>
    <property type="match status" value="1"/>
</dbReference>
<dbReference type="InterPro" id="IPR052159">
    <property type="entry name" value="Competence_DNA_uptake"/>
</dbReference>
<dbReference type="Proteomes" id="UP000182584">
    <property type="component" value="Unassembled WGS sequence"/>
</dbReference>